<evidence type="ECO:0000256" key="6">
    <source>
        <dbReference type="ARBA" id="ARBA00023134"/>
    </source>
</evidence>
<dbReference type="PANTHER" id="PTHR46390">
    <property type="entry name" value="MANNOSE-1-PHOSPHATE GUANYLYLTRANSFERASE"/>
    <property type="match status" value="1"/>
</dbReference>
<dbReference type="SUPFAM" id="SSF159283">
    <property type="entry name" value="Guanosine diphospho-D-mannose pyrophosphorylase/mannose-6-phosphate isomerase linker domain"/>
    <property type="match status" value="1"/>
</dbReference>
<dbReference type="InterPro" id="IPR049577">
    <property type="entry name" value="GMPP_N"/>
</dbReference>
<dbReference type="OrthoDB" id="9806359at2"/>
<dbReference type="PANTHER" id="PTHR46390:SF1">
    <property type="entry name" value="MANNOSE-1-PHOSPHATE GUANYLYLTRANSFERASE"/>
    <property type="match status" value="1"/>
</dbReference>
<evidence type="ECO:0000259" key="9">
    <source>
        <dbReference type="Pfam" id="PF22640"/>
    </source>
</evidence>
<dbReference type="STRING" id="1533.SAMN05443638_103189"/>
<keyword evidence="4 10" id="KW-0548">Nucleotidyltransferase</keyword>
<sequence>MLYALILAGGKGTRLYPLSRSDNPKQFLKVINDKSFLVNTVDRIKPIVNKENIYVVTNKDYESKIREELCDIGVENIFTEPENKETATCIGLSAVKLLKKDKDAVMIVLPSDHYIEGEKSYVETLKQAVEIADRRRGIVTIGISPKRPETGYGYIEMGERINSNVPTYRVARFTEKPNVEVAKDFLLKGTYLWNSGMFIFRADVILREIERYLPKMYKSLMEIYKYIGEEEEEKVIEEQYKLIDGISIDFGVMQKTRKGFVVKCDFLWDDIGSFTALSRFLNREKSNAVSNNVFLEECENCSIFGDNEKLIIGFGLKDLVIVDAGDVLLVMDKYKDQEIKHLINTINDINDLKEYM</sequence>
<evidence type="ECO:0000313" key="10">
    <source>
        <dbReference type="EMBL" id="SHE49360.1"/>
    </source>
</evidence>
<proteinExistence type="inferred from homology"/>
<evidence type="ECO:0000256" key="4">
    <source>
        <dbReference type="ARBA" id="ARBA00022695"/>
    </source>
</evidence>
<evidence type="ECO:0000256" key="3">
    <source>
        <dbReference type="ARBA" id="ARBA00022679"/>
    </source>
</evidence>
<evidence type="ECO:0000259" key="8">
    <source>
        <dbReference type="Pfam" id="PF00483"/>
    </source>
</evidence>
<keyword evidence="3 10" id="KW-0808">Transferase</keyword>
<dbReference type="Pfam" id="PF00483">
    <property type="entry name" value="NTP_transferase"/>
    <property type="match status" value="1"/>
</dbReference>
<keyword evidence="10" id="KW-0413">Isomerase</keyword>
<evidence type="ECO:0000313" key="11">
    <source>
        <dbReference type="Proteomes" id="UP000184035"/>
    </source>
</evidence>
<dbReference type="GO" id="GO:0009298">
    <property type="term" value="P:GDP-mannose biosynthetic process"/>
    <property type="evidence" value="ECO:0007669"/>
    <property type="project" value="TreeGrafter"/>
</dbReference>
<name>A0A1M4TY33_9CLOT</name>
<feature type="domain" description="MannoseP isomerase/GMP-like beta-helix" evidence="9">
    <location>
        <begin position="297"/>
        <end position="344"/>
    </location>
</feature>
<protein>
    <recommendedName>
        <fullName evidence="2">mannose-1-phosphate guanylyltransferase</fullName>
        <ecNumber evidence="2">2.7.7.13</ecNumber>
    </recommendedName>
</protein>
<evidence type="ECO:0000256" key="1">
    <source>
        <dbReference type="ARBA" id="ARBA00006115"/>
    </source>
</evidence>
<evidence type="ECO:0000256" key="7">
    <source>
        <dbReference type="ARBA" id="ARBA00047343"/>
    </source>
</evidence>
<organism evidence="10 11">
    <name type="scientific">Clostridium fallax</name>
    <dbReference type="NCBI Taxonomy" id="1533"/>
    <lineage>
        <taxon>Bacteria</taxon>
        <taxon>Bacillati</taxon>
        <taxon>Bacillota</taxon>
        <taxon>Clostridia</taxon>
        <taxon>Eubacteriales</taxon>
        <taxon>Clostridiaceae</taxon>
        <taxon>Clostridium</taxon>
    </lineage>
</organism>
<dbReference type="EC" id="2.7.7.13" evidence="2"/>
<dbReference type="InterPro" id="IPR005835">
    <property type="entry name" value="NTP_transferase_dom"/>
</dbReference>
<dbReference type="InterPro" id="IPR054566">
    <property type="entry name" value="ManC/GMP-like_b-helix"/>
</dbReference>
<dbReference type="CDD" id="cd02509">
    <property type="entry name" value="GDP-M1P_Guanylyltransferase"/>
    <property type="match status" value="1"/>
</dbReference>
<evidence type="ECO:0000256" key="5">
    <source>
        <dbReference type="ARBA" id="ARBA00022741"/>
    </source>
</evidence>
<dbReference type="AlphaFoldDB" id="A0A1M4TY33"/>
<accession>A0A1M4TY33</accession>
<dbReference type="InterPro" id="IPR051161">
    <property type="entry name" value="Mannose-6P_isomerase_type2"/>
</dbReference>
<comment type="similarity">
    <text evidence="1">Belongs to the mannose-6-phosphate isomerase type 2 family.</text>
</comment>
<dbReference type="GO" id="GO:0005525">
    <property type="term" value="F:GTP binding"/>
    <property type="evidence" value="ECO:0007669"/>
    <property type="project" value="UniProtKB-KW"/>
</dbReference>
<gene>
    <name evidence="10" type="ORF">SAMN05443638_103189</name>
</gene>
<keyword evidence="6" id="KW-0342">GTP-binding</keyword>
<dbReference type="GO" id="GO:0016853">
    <property type="term" value="F:isomerase activity"/>
    <property type="evidence" value="ECO:0007669"/>
    <property type="project" value="UniProtKB-KW"/>
</dbReference>
<reference evidence="10 11" key="1">
    <citation type="submission" date="2016-11" db="EMBL/GenBank/DDBJ databases">
        <authorList>
            <person name="Jaros S."/>
            <person name="Januszkiewicz K."/>
            <person name="Wedrychowicz H."/>
        </authorList>
    </citation>
    <scope>NUCLEOTIDE SEQUENCE [LARGE SCALE GENOMIC DNA]</scope>
    <source>
        <strain evidence="10 11">DSM 2631</strain>
    </source>
</reference>
<evidence type="ECO:0000256" key="2">
    <source>
        <dbReference type="ARBA" id="ARBA00012387"/>
    </source>
</evidence>
<dbReference type="FunFam" id="3.90.550.10:FF:000046">
    <property type="entry name" value="Mannose-1-phosphate guanylyltransferase (GDP)"/>
    <property type="match status" value="1"/>
</dbReference>
<comment type="catalytic activity">
    <reaction evidence="7">
        <text>alpha-D-mannose 1-phosphate + GTP + H(+) = GDP-alpha-D-mannose + diphosphate</text>
        <dbReference type="Rhea" id="RHEA:15229"/>
        <dbReference type="ChEBI" id="CHEBI:15378"/>
        <dbReference type="ChEBI" id="CHEBI:33019"/>
        <dbReference type="ChEBI" id="CHEBI:37565"/>
        <dbReference type="ChEBI" id="CHEBI:57527"/>
        <dbReference type="ChEBI" id="CHEBI:58409"/>
        <dbReference type="EC" id="2.7.7.13"/>
    </reaction>
</comment>
<dbReference type="Proteomes" id="UP000184035">
    <property type="component" value="Unassembled WGS sequence"/>
</dbReference>
<dbReference type="EMBL" id="FQVM01000003">
    <property type="protein sequence ID" value="SHE49360.1"/>
    <property type="molecule type" value="Genomic_DNA"/>
</dbReference>
<keyword evidence="11" id="KW-1185">Reference proteome</keyword>
<feature type="domain" description="Nucleotidyl transferase" evidence="8">
    <location>
        <begin position="4"/>
        <end position="279"/>
    </location>
</feature>
<dbReference type="GO" id="GO:0004475">
    <property type="term" value="F:mannose-1-phosphate guanylyltransferase (GTP) activity"/>
    <property type="evidence" value="ECO:0007669"/>
    <property type="project" value="UniProtKB-EC"/>
</dbReference>
<dbReference type="SUPFAM" id="SSF53448">
    <property type="entry name" value="Nucleotide-diphospho-sugar transferases"/>
    <property type="match status" value="1"/>
</dbReference>
<dbReference type="Gene3D" id="3.90.550.10">
    <property type="entry name" value="Spore Coat Polysaccharide Biosynthesis Protein SpsA, Chain A"/>
    <property type="match status" value="1"/>
</dbReference>
<keyword evidence="5" id="KW-0547">Nucleotide-binding</keyword>
<dbReference type="RefSeq" id="WP_072892908.1">
    <property type="nucleotide sequence ID" value="NZ_FQVM01000003.1"/>
</dbReference>
<dbReference type="Pfam" id="PF22640">
    <property type="entry name" value="ManC_GMP_beta-helix"/>
    <property type="match status" value="1"/>
</dbReference>
<dbReference type="InterPro" id="IPR029044">
    <property type="entry name" value="Nucleotide-diphossugar_trans"/>
</dbReference>